<dbReference type="NCBIfam" id="TIGR04025">
    <property type="entry name" value="PPOX_FMN_DR2398"/>
    <property type="match status" value="1"/>
</dbReference>
<dbReference type="AlphaFoldDB" id="A0A1H2YST7"/>
<organism evidence="2 3">
    <name type="scientific">Albimonas donghaensis</name>
    <dbReference type="NCBI Taxonomy" id="356660"/>
    <lineage>
        <taxon>Bacteria</taxon>
        <taxon>Pseudomonadati</taxon>
        <taxon>Pseudomonadota</taxon>
        <taxon>Alphaproteobacteria</taxon>
        <taxon>Rhodobacterales</taxon>
        <taxon>Paracoccaceae</taxon>
        <taxon>Albimonas</taxon>
    </lineage>
</organism>
<dbReference type="SUPFAM" id="SSF50475">
    <property type="entry name" value="FMN-binding split barrel"/>
    <property type="match status" value="1"/>
</dbReference>
<dbReference type="PANTHER" id="PTHR42815:SF2">
    <property type="entry name" value="FAD-BINDING, PUTATIVE (AFU_ORTHOLOGUE AFUA_6G07600)-RELATED"/>
    <property type="match status" value="1"/>
</dbReference>
<name>A0A1H2YST7_9RHOB</name>
<proteinExistence type="predicted"/>
<dbReference type="Gene3D" id="2.30.110.10">
    <property type="entry name" value="Electron Transport, Fmn-binding Protein, Chain A"/>
    <property type="match status" value="1"/>
</dbReference>
<evidence type="ECO:0000313" key="2">
    <source>
        <dbReference type="EMBL" id="SDX08137.1"/>
    </source>
</evidence>
<dbReference type="InterPro" id="IPR024029">
    <property type="entry name" value="Pyridox_Oxase_FMN-dep"/>
</dbReference>
<dbReference type="Proteomes" id="UP000199118">
    <property type="component" value="Unassembled WGS sequence"/>
</dbReference>
<protein>
    <recommendedName>
        <fullName evidence="1">Pyridoxamine 5'-phosphate oxidase N-terminal domain-containing protein</fullName>
    </recommendedName>
</protein>
<accession>A0A1H2YST7</accession>
<dbReference type="InterPro" id="IPR012349">
    <property type="entry name" value="Split_barrel_FMN-bd"/>
</dbReference>
<dbReference type="OrthoDB" id="9790331at2"/>
<dbReference type="PANTHER" id="PTHR42815">
    <property type="entry name" value="FAD-BINDING, PUTATIVE (AFU_ORTHOLOGUE AFUA_6G07600)-RELATED"/>
    <property type="match status" value="1"/>
</dbReference>
<dbReference type="InterPro" id="IPR011576">
    <property type="entry name" value="Pyridox_Oxase_N"/>
</dbReference>
<keyword evidence="3" id="KW-1185">Reference proteome</keyword>
<reference evidence="2 3" key="1">
    <citation type="submission" date="2016-10" db="EMBL/GenBank/DDBJ databases">
        <authorList>
            <person name="de Groot N.N."/>
        </authorList>
    </citation>
    <scope>NUCLEOTIDE SEQUENCE [LARGE SCALE GENOMIC DNA]</scope>
    <source>
        <strain evidence="2 3">DSM 17890</strain>
    </source>
</reference>
<dbReference type="Pfam" id="PF01243">
    <property type="entry name" value="PNPOx_N"/>
    <property type="match status" value="1"/>
</dbReference>
<evidence type="ECO:0000313" key="3">
    <source>
        <dbReference type="Proteomes" id="UP000199118"/>
    </source>
</evidence>
<feature type="domain" description="Pyridoxamine 5'-phosphate oxidase N-terminal" evidence="1">
    <location>
        <begin position="28"/>
        <end position="147"/>
    </location>
</feature>
<dbReference type="RefSeq" id="WP_092681519.1">
    <property type="nucleotide sequence ID" value="NZ_FNMZ01000003.1"/>
</dbReference>
<dbReference type="STRING" id="356660.SAMN05444336_103241"/>
<gene>
    <name evidence="2" type="ORF">SAMN05444336_103241</name>
</gene>
<dbReference type="EMBL" id="FNMZ01000003">
    <property type="protein sequence ID" value="SDX08137.1"/>
    <property type="molecule type" value="Genomic_DNA"/>
</dbReference>
<evidence type="ECO:0000259" key="1">
    <source>
        <dbReference type="Pfam" id="PF01243"/>
    </source>
</evidence>
<sequence>MIEDVDALRAIYGPPMERAVKKQHDRLDRHCLRFLELSPMVMIATCDGERVDVSPKGDGPGFVKADGDHAVLIPDWPGNNRLDGYENILRNPQAGLLFLIPGLRETLRVNGRASIHADEALRARFETRGRLPITVLRVEAEEVYLHCAKAFLRSRLWDPASWTEKAELPRPGQMFKDQIGLEGPVEEAEAMHARYEKTLY</sequence>